<dbReference type="OrthoDB" id="9814110at2"/>
<name>A0A3S2VSN9_9PROT</name>
<organism evidence="2 3">
    <name type="scientific">Hwanghaeella grinnelliae</name>
    <dbReference type="NCBI Taxonomy" id="2500179"/>
    <lineage>
        <taxon>Bacteria</taxon>
        <taxon>Pseudomonadati</taxon>
        <taxon>Pseudomonadota</taxon>
        <taxon>Alphaproteobacteria</taxon>
        <taxon>Rhodospirillales</taxon>
        <taxon>Rhodospirillaceae</taxon>
        <taxon>Hwanghaeella</taxon>
    </lineage>
</organism>
<gene>
    <name evidence="2" type="ORF">EOI86_10395</name>
</gene>
<feature type="domain" description="Nucleotidyl transferase" evidence="1">
    <location>
        <begin position="8"/>
        <end position="236"/>
    </location>
</feature>
<comment type="caution">
    <text evidence="2">The sequence shown here is derived from an EMBL/GenBank/DDBJ whole genome shotgun (WGS) entry which is preliminary data.</text>
</comment>
<evidence type="ECO:0000313" key="2">
    <source>
        <dbReference type="EMBL" id="RVU39609.1"/>
    </source>
</evidence>
<dbReference type="InterPro" id="IPR050486">
    <property type="entry name" value="Mannose-1P_guanyltransferase"/>
</dbReference>
<dbReference type="EMBL" id="SADE01000001">
    <property type="protein sequence ID" value="RVU39609.1"/>
    <property type="molecule type" value="Genomic_DNA"/>
</dbReference>
<accession>A0A3S2VSN9</accession>
<dbReference type="InterPro" id="IPR029044">
    <property type="entry name" value="Nucleotide-diphossugar_trans"/>
</dbReference>
<sequence length="244" mass="26197">MTALPPVLILAGGKATRLADVLPELPKILAPVDGVPFLDILLNRLLRQGFTQAHFCLGVMAEQVIDYLMRADMADLRVTASIEDRPLGTGGAILNALSPTRGQRFFVLNGDSLIDYDPGAMLARHTEMHKEAGVTLLTTAVADAARFGTVAVEDGRVTRFGEKSSDGPGRINAGVYLFDRGMFDPPYFEDRRYDGSDISLERQMLPHWVTQGRVADHPVSAPLLDIGTPEALAGAAGFLGPISG</sequence>
<dbReference type="Gene3D" id="3.90.550.10">
    <property type="entry name" value="Spore Coat Polysaccharide Biosynthesis Protein SpsA, Chain A"/>
    <property type="match status" value="1"/>
</dbReference>
<dbReference type="SUPFAM" id="SSF53448">
    <property type="entry name" value="Nucleotide-diphospho-sugar transferases"/>
    <property type="match status" value="1"/>
</dbReference>
<dbReference type="RefSeq" id="WP_127764980.1">
    <property type="nucleotide sequence ID" value="NZ_SADE01000001.1"/>
</dbReference>
<protein>
    <recommendedName>
        <fullName evidence="1">Nucleotidyl transferase domain-containing protein</fullName>
    </recommendedName>
</protein>
<reference evidence="3" key="1">
    <citation type="submission" date="2019-01" db="EMBL/GenBank/DDBJ databases">
        <title>Gri0909 isolated from a small marine red alga.</title>
        <authorList>
            <person name="Kim J."/>
            <person name="Jeong S.E."/>
            <person name="Jeon C.O."/>
        </authorList>
    </citation>
    <scope>NUCLEOTIDE SEQUENCE [LARGE SCALE GENOMIC DNA]</scope>
    <source>
        <strain evidence="3">Gri0909</strain>
    </source>
</reference>
<dbReference type="Proteomes" id="UP000287447">
    <property type="component" value="Unassembled WGS sequence"/>
</dbReference>
<keyword evidence="3" id="KW-1185">Reference proteome</keyword>
<dbReference type="PANTHER" id="PTHR22572">
    <property type="entry name" value="SUGAR-1-PHOSPHATE GUANYL TRANSFERASE"/>
    <property type="match status" value="1"/>
</dbReference>
<dbReference type="AlphaFoldDB" id="A0A3S2VSN9"/>
<dbReference type="InterPro" id="IPR005835">
    <property type="entry name" value="NTP_transferase_dom"/>
</dbReference>
<dbReference type="Pfam" id="PF00483">
    <property type="entry name" value="NTP_transferase"/>
    <property type="match status" value="1"/>
</dbReference>
<evidence type="ECO:0000313" key="3">
    <source>
        <dbReference type="Proteomes" id="UP000287447"/>
    </source>
</evidence>
<proteinExistence type="predicted"/>
<evidence type="ECO:0000259" key="1">
    <source>
        <dbReference type="Pfam" id="PF00483"/>
    </source>
</evidence>